<feature type="transmembrane region" description="Helical" evidence="6">
    <location>
        <begin position="357"/>
        <end position="375"/>
    </location>
</feature>
<dbReference type="Proteomes" id="UP000253676">
    <property type="component" value="Unassembled WGS sequence"/>
</dbReference>
<evidence type="ECO:0008006" key="9">
    <source>
        <dbReference type="Google" id="ProtNLM"/>
    </source>
</evidence>
<keyword evidence="2" id="KW-1003">Cell membrane</keyword>
<keyword evidence="8" id="KW-1185">Reference proteome</keyword>
<dbReference type="PANTHER" id="PTHR30250">
    <property type="entry name" value="PST FAMILY PREDICTED COLANIC ACID TRANSPORTER"/>
    <property type="match status" value="1"/>
</dbReference>
<name>A0A366B015_9FLAO</name>
<comment type="caution">
    <text evidence="7">The sequence shown here is derived from an EMBL/GenBank/DDBJ whole genome shotgun (WGS) entry which is preliminary data.</text>
</comment>
<evidence type="ECO:0000256" key="3">
    <source>
        <dbReference type="ARBA" id="ARBA00022692"/>
    </source>
</evidence>
<organism evidence="7 8">
    <name type="scientific">Flavobacterium psychrolimnae</name>
    <dbReference type="NCBI Taxonomy" id="249351"/>
    <lineage>
        <taxon>Bacteria</taxon>
        <taxon>Pseudomonadati</taxon>
        <taxon>Bacteroidota</taxon>
        <taxon>Flavobacteriia</taxon>
        <taxon>Flavobacteriales</taxon>
        <taxon>Flavobacteriaceae</taxon>
        <taxon>Flavobacterium</taxon>
    </lineage>
</organism>
<feature type="transmembrane region" description="Helical" evidence="6">
    <location>
        <begin position="140"/>
        <end position="161"/>
    </location>
</feature>
<evidence type="ECO:0000313" key="7">
    <source>
        <dbReference type="EMBL" id="RBN49507.1"/>
    </source>
</evidence>
<dbReference type="PANTHER" id="PTHR30250:SF26">
    <property type="entry name" value="PSMA PROTEIN"/>
    <property type="match status" value="1"/>
</dbReference>
<feature type="transmembrane region" description="Helical" evidence="6">
    <location>
        <begin position="68"/>
        <end position="94"/>
    </location>
</feature>
<comment type="subcellular location">
    <subcellularLocation>
        <location evidence="1">Cell membrane</location>
        <topology evidence="1">Multi-pass membrane protein</topology>
    </subcellularLocation>
</comment>
<proteinExistence type="predicted"/>
<sequence>MFLTMGVGLFTSRLVLDALGVSDYGIYGLVGGMVTMFAFLNSAMASATQRYLSFDIGRNDMEQLQKTFNATLNIHIFIALVILILGETIGLWFINYKLNIPTERLYAVNWVYQFSILTFLLSVIQVPYNALLMAREHMQAYAYLSVVETILKLVIVLLLLQLNADKLVLYAILTFIVSLIMQFVFKYYCKRHFKESVYHFYYDKVYYKELLSYSGWNLFGNIAGIARGQGSNILLNLFFGPVANASYSLTLMVQGVIGNFISNFQIAVNPQIIKNYSKGDTEASLNLMYKSAKFSFFAMLILITPFLANIDYIMNLWLTKVPQFTIEFIQLALIYSLIETLANPLIIGAQATGKIKWYQIVVGTFIFLTLPAIWLTFKITNNPINTFWVLIGNSVIALVFRLLFLKKMMGLNLKDFNLKVLLKVLLVSGTTFILVNIAKLSNATSLFELCYQSVVICGLTVIPIILLGVSKNEKKSFLFWLNEKKFKK</sequence>
<evidence type="ECO:0000256" key="1">
    <source>
        <dbReference type="ARBA" id="ARBA00004651"/>
    </source>
</evidence>
<dbReference type="AlphaFoldDB" id="A0A366B015"/>
<keyword evidence="3 6" id="KW-0812">Transmembrane</keyword>
<feature type="transmembrane region" description="Helical" evidence="6">
    <location>
        <begin position="167"/>
        <end position="185"/>
    </location>
</feature>
<feature type="transmembrane region" description="Helical" evidence="6">
    <location>
        <begin position="294"/>
        <end position="318"/>
    </location>
</feature>
<keyword evidence="4 6" id="KW-1133">Transmembrane helix</keyword>
<feature type="transmembrane region" description="Helical" evidence="6">
    <location>
        <begin position="324"/>
        <end position="345"/>
    </location>
</feature>
<dbReference type="EMBL" id="QNUX01000012">
    <property type="protein sequence ID" value="RBN49507.1"/>
    <property type="molecule type" value="Genomic_DNA"/>
</dbReference>
<feature type="transmembrane region" description="Helical" evidence="6">
    <location>
        <begin position="106"/>
        <end position="128"/>
    </location>
</feature>
<evidence type="ECO:0000256" key="6">
    <source>
        <dbReference type="SAM" id="Phobius"/>
    </source>
</evidence>
<feature type="transmembrane region" description="Helical" evidence="6">
    <location>
        <begin position="449"/>
        <end position="469"/>
    </location>
</feature>
<protein>
    <recommendedName>
        <fullName evidence="9">Lipopolysaccharide biosynthesis protein</fullName>
    </recommendedName>
</protein>
<gene>
    <name evidence="7" type="ORF">DR980_12505</name>
</gene>
<accession>A0A366B015</accession>
<reference evidence="7 8" key="1">
    <citation type="submission" date="2018-07" db="EMBL/GenBank/DDBJ databases">
        <title>Complete genome sequence of Flavobacterium psychrolimnae LMG 22018.</title>
        <authorList>
            <person name="Kim D.-U."/>
        </authorList>
    </citation>
    <scope>NUCLEOTIDE SEQUENCE [LARGE SCALE GENOMIC DNA]</scope>
    <source>
        <strain evidence="7 8">LMG 22018</strain>
    </source>
</reference>
<evidence type="ECO:0000256" key="5">
    <source>
        <dbReference type="ARBA" id="ARBA00023136"/>
    </source>
</evidence>
<evidence type="ECO:0000256" key="4">
    <source>
        <dbReference type="ARBA" id="ARBA00022989"/>
    </source>
</evidence>
<evidence type="ECO:0000313" key="8">
    <source>
        <dbReference type="Proteomes" id="UP000253676"/>
    </source>
</evidence>
<keyword evidence="5 6" id="KW-0472">Membrane</keyword>
<feature type="transmembrane region" description="Helical" evidence="6">
    <location>
        <begin position="24"/>
        <end position="47"/>
    </location>
</feature>
<dbReference type="InterPro" id="IPR050833">
    <property type="entry name" value="Poly_Biosynth_Transport"/>
</dbReference>
<evidence type="ECO:0000256" key="2">
    <source>
        <dbReference type="ARBA" id="ARBA00022475"/>
    </source>
</evidence>
<feature type="transmembrane region" description="Helical" evidence="6">
    <location>
        <begin position="416"/>
        <end position="437"/>
    </location>
</feature>
<feature type="transmembrane region" description="Helical" evidence="6">
    <location>
        <begin position="387"/>
        <end position="404"/>
    </location>
</feature>
<dbReference type="GO" id="GO:0005886">
    <property type="term" value="C:plasma membrane"/>
    <property type="evidence" value="ECO:0007669"/>
    <property type="project" value="UniProtKB-SubCell"/>
</dbReference>